<reference evidence="3" key="1">
    <citation type="journal article" date="2013" name="Proc. Natl. Acad. Sci. U.S.A.">
        <title>Improving the coverage of the cyanobacterial phylum using diversity-driven genome sequencing.</title>
        <authorList>
            <person name="Shih P.M."/>
            <person name="Wu D."/>
            <person name="Latifi A."/>
            <person name="Axen S.D."/>
            <person name="Fewer D.P."/>
            <person name="Talla E."/>
            <person name="Calteau A."/>
            <person name="Cai F."/>
            <person name="Tandeau de Marsac N."/>
            <person name="Rippka R."/>
            <person name="Herdman M."/>
            <person name="Sivonen K."/>
            <person name="Coursin T."/>
            <person name="Laurent T."/>
            <person name="Goodwin L."/>
            <person name="Nolan M."/>
            <person name="Davenport K.W."/>
            <person name="Han C.S."/>
            <person name="Rubin E.M."/>
            <person name="Eisen J.A."/>
            <person name="Woyke T."/>
            <person name="Gugger M."/>
            <person name="Kerfeld C.A."/>
        </authorList>
    </citation>
    <scope>NUCLEOTIDE SEQUENCE [LARGE SCALE GENOMIC DNA]</scope>
    <source>
        <strain evidence="3">ATCC 29371 / PCC 7437</strain>
        <plasmid evidence="3">Plasmid pSTA7437.03</plasmid>
    </source>
</reference>
<dbReference type="EMBL" id="CP003656">
    <property type="protein sequence ID" value="AFZ38360.1"/>
    <property type="molecule type" value="Genomic_DNA"/>
</dbReference>
<evidence type="ECO:0000313" key="2">
    <source>
        <dbReference type="EMBL" id="AFZ38360.1"/>
    </source>
</evidence>
<name>K9Y0K7_STAC7</name>
<accession>K9Y0K7</accession>
<proteinExistence type="predicted"/>
<organism evidence="2 3">
    <name type="scientific">Stanieria cyanosphaera (strain ATCC 29371 / PCC 7437)</name>
    <dbReference type="NCBI Taxonomy" id="111780"/>
    <lineage>
        <taxon>Bacteria</taxon>
        <taxon>Bacillati</taxon>
        <taxon>Cyanobacteriota</taxon>
        <taxon>Cyanophyceae</taxon>
        <taxon>Pleurocapsales</taxon>
        <taxon>Dermocarpellaceae</taxon>
        <taxon>Stanieria</taxon>
    </lineage>
</organism>
<geneLocation type="plasmid" evidence="2 3">
    <name>pSTA7437.03</name>
</geneLocation>
<evidence type="ECO:0000313" key="3">
    <source>
        <dbReference type="Proteomes" id="UP000010473"/>
    </source>
</evidence>
<dbReference type="KEGG" id="scs:Sta7437_4933"/>
<sequence length="57" mass="6610">MDEVKQSQSLTDWQKVKEMTEEEIETLAKADPDCQPTDDDFWDDATVVKPNTHRVSQ</sequence>
<keyword evidence="2" id="KW-0614">Plasmid</keyword>
<feature type="region of interest" description="Disordered" evidence="1">
    <location>
        <begin position="1"/>
        <end position="39"/>
    </location>
</feature>
<gene>
    <name evidence="2" type="ordered locus">Sta7437_4933</name>
</gene>
<dbReference type="AlphaFoldDB" id="K9Y0K7"/>
<dbReference type="Proteomes" id="UP000010473">
    <property type="component" value="Plasmid pSTA7437.03"/>
</dbReference>
<keyword evidence="3" id="KW-1185">Reference proteome</keyword>
<evidence type="ECO:0000256" key="1">
    <source>
        <dbReference type="SAM" id="MobiDB-lite"/>
    </source>
</evidence>
<dbReference type="HOGENOM" id="CLU_2955338_0_0_3"/>
<feature type="compositionally biased region" description="Polar residues" evidence="1">
    <location>
        <begin position="1"/>
        <end position="12"/>
    </location>
</feature>
<protein>
    <submittedName>
        <fullName evidence="2">Uncharacterized protein</fullName>
    </submittedName>
</protein>